<sequence>MFLELADKGERTRLVESGVSKVTPGPQESSAVDYKKRGPKQRWRHKQAYYQEETDGRVKAMSATYSLHTPTQPLRSNEGTPVKISVWVDCQCGQSNPEQL</sequence>
<dbReference type="AlphaFoldDB" id="A0A9N7TQK0"/>
<keyword evidence="3" id="KW-1185">Reference proteome</keyword>
<comment type="caution">
    <text evidence="2">The sequence shown here is derived from an EMBL/GenBank/DDBJ whole genome shotgun (WGS) entry which is preliminary data.</text>
</comment>
<evidence type="ECO:0000313" key="3">
    <source>
        <dbReference type="Proteomes" id="UP001153269"/>
    </source>
</evidence>
<dbReference type="EMBL" id="CADEAL010000260">
    <property type="protein sequence ID" value="CAB1417335.1"/>
    <property type="molecule type" value="Genomic_DNA"/>
</dbReference>
<organism evidence="2 3">
    <name type="scientific">Pleuronectes platessa</name>
    <name type="common">European plaice</name>
    <dbReference type="NCBI Taxonomy" id="8262"/>
    <lineage>
        <taxon>Eukaryota</taxon>
        <taxon>Metazoa</taxon>
        <taxon>Chordata</taxon>
        <taxon>Craniata</taxon>
        <taxon>Vertebrata</taxon>
        <taxon>Euteleostomi</taxon>
        <taxon>Actinopterygii</taxon>
        <taxon>Neopterygii</taxon>
        <taxon>Teleostei</taxon>
        <taxon>Neoteleostei</taxon>
        <taxon>Acanthomorphata</taxon>
        <taxon>Carangaria</taxon>
        <taxon>Pleuronectiformes</taxon>
        <taxon>Pleuronectoidei</taxon>
        <taxon>Pleuronectidae</taxon>
        <taxon>Pleuronectes</taxon>
    </lineage>
</organism>
<evidence type="ECO:0000256" key="1">
    <source>
        <dbReference type="SAM" id="MobiDB-lite"/>
    </source>
</evidence>
<accession>A0A9N7TQK0</accession>
<protein>
    <submittedName>
        <fullName evidence="2">Uncharacterized protein</fullName>
    </submittedName>
</protein>
<reference evidence="2" key="1">
    <citation type="submission" date="2020-03" db="EMBL/GenBank/DDBJ databases">
        <authorList>
            <person name="Weist P."/>
        </authorList>
    </citation>
    <scope>NUCLEOTIDE SEQUENCE</scope>
</reference>
<proteinExistence type="predicted"/>
<dbReference type="Proteomes" id="UP001153269">
    <property type="component" value="Unassembled WGS sequence"/>
</dbReference>
<evidence type="ECO:0000313" key="2">
    <source>
        <dbReference type="EMBL" id="CAB1417335.1"/>
    </source>
</evidence>
<gene>
    <name evidence="2" type="ORF">PLEPLA_LOCUS5137</name>
</gene>
<feature type="region of interest" description="Disordered" evidence="1">
    <location>
        <begin position="15"/>
        <end position="44"/>
    </location>
</feature>
<name>A0A9N7TQK0_PLEPL</name>